<evidence type="ECO:0000256" key="12">
    <source>
        <dbReference type="ARBA" id="ARBA00049473"/>
    </source>
</evidence>
<feature type="domain" description="Transketolase-like pyrimidine-binding" evidence="13">
    <location>
        <begin position="355"/>
        <end position="559"/>
    </location>
</feature>
<dbReference type="AlphaFoldDB" id="A0A2W5PL66"/>
<protein>
    <recommendedName>
        <fullName evidence="7">transketolase</fullName>
        <ecNumber evidence="7">2.2.1.1</ecNumber>
    </recommendedName>
</protein>
<dbReference type="Gene3D" id="3.40.50.920">
    <property type="match status" value="1"/>
</dbReference>
<keyword evidence="9" id="KW-0479">Metal-binding</keyword>
<comment type="subunit">
    <text evidence="6">Homodimer.</text>
</comment>
<comment type="cofactor">
    <cofactor evidence="2">
        <name>Co(2+)</name>
        <dbReference type="ChEBI" id="CHEBI:48828"/>
    </cofactor>
</comment>
<comment type="similarity">
    <text evidence="5">Belongs to the transketolase family.</text>
</comment>
<dbReference type="InterPro" id="IPR033247">
    <property type="entry name" value="Transketolase_fam"/>
</dbReference>
<sequence>MANQALMANAIRALAMDAVQQANSGHPGAPMGMAEMAVALWGEHLRYNPANPHWFDRDRIILSNGHASMLQYAVLHLTGYDLPIEEIKNFRQLHSKTAGHPEVDVTPGVETTTGPLGQGITNAVGFALAEKLLAAEFNRPGHAIVDHHTYAFLGDGCLMEGISHEACALAGAWKLNKLIALYDDNGISIDGQVKPWFVDHTAERFKAYEWNVIGPIDGNSVKAVSDAIAKAKKSEDKPTLIICKTTIGKGSPNRAGTAKAHGEALGPDEIKLTREALGWTEPPFVIPQAVYDDWNHRAAGAKVEADWDDRFAAYIAAYPKLADEFTRRMKGELPADFHQVAFDTIVAAHAKGETVASRKASQLALEAFTAALPEMLGGSADLTGSNLTNTKSTAALRFDARTGAVVMNVPAVEAKHGAEDESKPDAAAATPQGVIGRHINYGVREFGMAAIMNGIALHGGYIPYGGTFLTFSDYSRNAIRMAALMKRRVIHVFTHDSIGLGEDGPTHQSIEHAASLRLIPNLDVWRPSDTAETAVAWAVALQNQARPTALLLSRQNIAYSPKSDLSDIAKGAYVLAEPEAVGLKSKKTAAIIIATGSEVPLALAAQKLLAAKKIAVRVVSMPSTTTFDRQDVGYKKAVLPKKIPRIAVEMGCTGGWWKYGVSAVVGIDTYGESAPAPVLFKHFGFTPENVAATVEAVLA</sequence>
<dbReference type="InterPro" id="IPR005474">
    <property type="entry name" value="Transketolase_N"/>
</dbReference>
<keyword evidence="10" id="KW-0460">Magnesium</keyword>
<evidence type="ECO:0000256" key="3">
    <source>
        <dbReference type="ARBA" id="ARBA00001946"/>
    </source>
</evidence>
<evidence type="ECO:0000256" key="8">
    <source>
        <dbReference type="ARBA" id="ARBA00022679"/>
    </source>
</evidence>
<dbReference type="PROSITE" id="PS00801">
    <property type="entry name" value="TRANSKETOLASE_1"/>
    <property type="match status" value="1"/>
</dbReference>
<dbReference type="CDD" id="cd02012">
    <property type="entry name" value="TPP_TK"/>
    <property type="match status" value="1"/>
</dbReference>
<name>A0A2W5PL66_VARPD</name>
<dbReference type="FunFam" id="3.40.50.970:FF:000004">
    <property type="entry name" value="Transketolase"/>
    <property type="match status" value="1"/>
</dbReference>
<evidence type="ECO:0000256" key="5">
    <source>
        <dbReference type="ARBA" id="ARBA00007131"/>
    </source>
</evidence>
<dbReference type="InterPro" id="IPR009014">
    <property type="entry name" value="Transketo_C/PFOR_II"/>
</dbReference>
<dbReference type="SUPFAM" id="SSF52922">
    <property type="entry name" value="TK C-terminal domain-like"/>
    <property type="match status" value="1"/>
</dbReference>
<dbReference type="FunFam" id="3.40.50.920:FF:000003">
    <property type="entry name" value="Transketolase"/>
    <property type="match status" value="1"/>
</dbReference>
<dbReference type="PANTHER" id="PTHR43522">
    <property type="entry name" value="TRANSKETOLASE"/>
    <property type="match status" value="1"/>
</dbReference>
<dbReference type="EMBL" id="QFPP01000404">
    <property type="protein sequence ID" value="PZQ66601.1"/>
    <property type="molecule type" value="Genomic_DNA"/>
</dbReference>
<evidence type="ECO:0000259" key="13">
    <source>
        <dbReference type="SMART" id="SM00861"/>
    </source>
</evidence>
<dbReference type="SUPFAM" id="SSF52518">
    <property type="entry name" value="Thiamin diphosphate-binding fold (THDP-binding)"/>
    <property type="match status" value="2"/>
</dbReference>
<dbReference type="InterPro" id="IPR055152">
    <property type="entry name" value="Transketolase-like_C_2"/>
</dbReference>
<dbReference type="CDD" id="cd07033">
    <property type="entry name" value="TPP_PYR_DXS_TK_like"/>
    <property type="match status" value="1"/>
</dbReference>
<comment type="cofactor">
    <cofactor evidence="4">
        <name>thiamine diphosphate</name>
        <dbReference type="ChEBI" id="CHEBI:58937"/>
    </cofactor>
</comment>
<comment type="caution">
    <text evidence="14">The sequence shown here is derived from an EMBL/GenBank/DDBJ whole genome shotgun (WGS) entry which is preliminary data.</text>
</comment>
<dbReference type="InterPro" id="IPR049557">
    <property type="entry name" value="Transketolase_CS"/>
</dbReference>
<reference evidence="14 15" key="1">
    <citation type="submission" date="2017-08" db="EMBL/GenBank/DDBJ databases">
        <title>Infants hospitalized years apart are colonized by the same room-sourced microbial strains.</title>
        <authorList>
            <person name="Brooks B."/>
            <person name="Olm M.R."/>
            <person name="Firek B.A."/>
            <person name="Baker R."/>
            <person name="Thomas B.C."/>
            <person name="Morowitz M.J."/>
            <person name="Banfield J.F."/>
        </authorList>
    </citation>
    <scope>NUCLEOTIDE SEQUENCE [LARGE SCALE GENOMIC DNA]</scope>
    <source>
        <strain evidence="14">S2_005_003_R2_41</strain>
    </source>
</reference>
<evidence type="ECO:0000256" key="9">
    <source>
        <dbReference type="ARBA" id="ARBA00022723"/>
    </source>
</evidence>
<dbReference type="Pfam" id="PF00456">
    <property type="entry name" value="Transketolase_N"/>
    <property type="match status" value="1"/>
</dbReference>
<dbReference type="PANTHER" id="PTHR43522:SF2">
    <property type="entry name" value="TRANSKETOLASE 1-RELATED"/>
    <property type="match status" value="1"/>
</dbReference>
<dbReference type="GO" id="GO:0009052">
    <property type="term" value="P:pentose-phosphate shunt, non-oxidative branch"/>
    <property type="evidence" value="ECO:0007669"/>
    <property type="project" value="UniProtKB-ARBA"/>
</dbReference>
<dbReference type="EC" id="2.2.1.1" evidence="7"/>
<comment type="cofactor">
    <cofactor evidence="1">
        <name>Ca(2+)</name>
        <dbReference type="ChEBI" id="CHEBI:29108"/>
    </cofactor>
</comment>
<dbReference type="InterPro" id="IPR005475">
    <property type="entry name" value="Transketolase-like_Pyr-bd"/>
</dbReference>
<dbReference type="Pfam" id="PF22613">
    <property type="entry name" value="Transketolase_C_1"/>
    <property type="match status" value="1"/>
</dbReference>
<evidence type="ECO:0000256" key="10">
    <source>
        <dbReference type="ARBA" id="ARBA00022842"/>
    </source>
</evidence>
<evidence type="ECO:0000256" key="6">
    <source>
        <dbReference type="ARBA" id="ARBA00011738"/>
    </source>
</evidence>
<evidence type="ECO:0000256" key="7">
    <source>
        <dbReference type="ARBA" id="ARBA00013152"/>
    </source>
</evidence>
<dbReference type="GO" id="GO:0005829">
    <property type="term" value="C:cytosol"/>
    <property type="evidence" value="ECO:0007669"/>
    <property type="project" value="TreeGrafter"/>
</dbReference>
<comment type="cofactor">
    <cofactor evidence="3">
        <name>Mg(2+)</name>
        <dbReference type="ChEBI" id="CHEBI:18420"/>
    </cofactor>
</comment>
<evidence type="ECO:0000313" key="14">
    <source>
        <dbReference type="EMBL" id="PZQ66601.1"/>
    </source>
</evidence>
<dbReference type="Proteomes" id="UP000249135">
    <property type="component" value="Unassembled WGS sequence"/>
</dbReference>
<evidence type="ECO:0000256" key="4">
    <source>
        <dbReference type="ARBA" id="ARBA00001964"/>
    </source>
</evidence>
<dbReference type="Pfam" id="PF02779">
    <property type="entry name" value="Transket_pyr"/>
    <property type="match status" value="1"/>
</dbReference>
<keyword evidence="8 14" id="KW-0808">Transferase</keyword>
<organism evidence="14 15">
    <name type="scientific">Variovorax paradoxus</name>
    <dbReference type="NCBI Taxonomy" id="34073"/>
    <lineage>
        <taxon>Bacteria</taxon>
        <taxon>Pseudomonadati</taxon>
        <taxon>Pseudomonadota</taxon>
        <taxon>Betaproteobacteria</taxon>
        <taxon>Burkholderiales</taxon>
        <taxon>Comamonadaceae</taxon>
        <taxon>Variovorax</taxon>
    </lineage>
</organism>
<dbReference type="FunFam" id="3.40.50.970:FF:000003">
    <property type="entry name" value="Transketolase"/>
    <property type="match status" value="1"/>
</dbReference>
<gene>
    <name evidence="14" type="ORF">DI563_23085</name>
</gene>
<dbReference type="SMART" id="SM00861">
    <property type="entry name" value="Transket_pyr"/>
    <property type="match status" value="1"/>
</dbReference>
<dbReference type="GO" id="GO:0004802">
    <property type="term" value="F:transketolase activity"/>
    <property type="evidence" value="ECO:0007669"/>
    <property type="project" value="UniProtKB-EC"/>
</dbReference>
<proteinExistence type="inferred from homology"/>
<evidence type="ECO:0000256" key="2">
    <source>
        <dbReference type="ARBA" id="ARBA00001941"/>
    </source>
</evidence>
<evidence type="ECO:0000256" key="1">
    <source>
        <dbReference type="ARBA" id="ARBA00001913"/>
    </source>
</evidence>
<dbReference type="Gene3D" id="3.40.50.970">
    <property type="match status" value="2"/>
</dbReference>
<evidence type="ECO:0000313" key="15">
    <source>
        <dbReference type="Proteomes" id="UP000249135"/>
    </source>
</evidence>
<keyword evidence="11" id="KW-0786">Thiamine pyrophosphate</keyword>
<dbReference type="GO" id="GO:0046872">
    <property type="term" value="F:metal ion binding"/>
    <property type="evidence" value="ECO:0007669"/>
    <property type="project" value="UniProtKB-KW"/>
</dbReference>
<accession>A0A2W5PL66</accession>
<comment type="catalytic activity">
    <reaction evidence="12">
        <text>D-sedoheptulose 7-phosphate + D-glyceraldehyde 3-phosphate = aldehydo-D-ribose 5-phosphate + D-xylulose 5-phosphate</text>
        <dbReference type="Rhea" id="RHEA:10508"/>
        <dbReference type="ChEBI" id="CHEBI:57483"/>
        <dbReference type="ChEBI" id="CHEBI:57737"/>
        <dbReference type="ChEBI" id="CHEBI:58273"/>
        <dbReference type="ChEBI" id="CHEBI:59776"/>
        <dbReference type="EC" id="2.2.1.1"/>
    </reaction>
</comment>
<dbReference type="InterPro" id="IPR029061">
    <property type="entry name" value="THDP-binding"/>
</dbReference>
<evidence type="ECO:0000256" key="11">
    <source>
        <dbReference type="ARBA" id="ARBA00023052"/>
    </source>
</evidence>